<dbReference type="RefSeq" id="WP_329510042.1">
    <property type="nucleotide sequence ID" value="NZ_BAAAYZ010000085.1"/>
</dbReference>
<comment type="caution">
    <text evidence="2">The sequence shown here is derived from an EMBL/GenBank/DDBJ whole genome shotgun (WGS) entry which is preliminary data.</text>
</comment>
<organism evidence="2 3">
    <name type="scientific">Streptomyces chiangmaiensis</name>
    <dbReference type="NCBI Taxonomy" id="766497"/>
    <lineage>
        <taxon>Bacteria</taxon>
        <taxon>Bacillati</taxon>
        <taxon>Actinomycetota</taxon>
        <taxon>Actinomycetes</taxon>
        <taxon>Kitasatosporales</taxon>
        <taxon>Streptomycetaceae</taxon>
        <taxon>Streptomyces</taxon>
    </lineage>
</organism>
<dbReference type="Gene3D" id="1.10.10.10">
    <property type="entry name" value="Winged helix-like DNA-binding domain superfamily/Winged helix DNA-binding domain"/>
    <property type="match status" value="1"/>
</dbReference>
<protein>
    <submittedName>
        <fullName evidence="2">MarR family transcriptional regulator</fullName>
    </submittedName>
</protein>
<dbReference type="InterPro" id="IPR039422">
    <property type="entry name" value="MarR/SlyA-like"/>
</dbReference>
<evidence type="ECO:0000259" key="1">
    <source>
        <dbReference type="PROSITE" id="PS50995"/>
    </source>
</evidence>
<dbReference type="SMART" id="SM00347">
    <property type="entry name" value="HTH_MARR"/>
    <property type="match status" value="1"/>
</dbReference>
<feature type="domain" description="HTH marR-type" evidence="1">
    <location>
        <begin position="25"/>
        <end position="161"/>
    </location>
</feature>
<dbReference type="PROSITE" id="PS50995">
    <property type="entry name" value="HTH_MARR_2"/>
    <property type="match status" value="1"/>
</dbReference>
<evidence type="ECO:0000313" key="2">
    <source>
        <dbReference type="EMBL" id="MED7825632.1"/>
    </source>
</evidence>
<reference evidence="2" key="1">
    <citation type="submission" date="2024-01" db="EMBL/GenBank/DDBJ databases">
        <title>First draft genome sequence data of TA4-1, the type strain of Gram-positive actinobacterium Streptomyces chiangmaiensis.</title>
        <authorList>
            <person name="Yasawong M."/>
            <person name="Nantapong N."/>
        </authorList>
    </citation>
    <scope>NUCLEOTIDE SEQUENCE</scope>
    <source>
        <strain evidence="2">TA4-1</strain>
    </source>
</reference>
<name>A0ABU7FND8_9ACTN</name>
<gene>
    <name evidence="2" type="ORF">VXC91_27580</name>
</gene>
<dbReference type="EMBL" id="JAYWVC010000117">
    <property type="protein sequence ID" value="MED7825632.1"/>
    <property type="molecule type" value="Genomic_DNA"/>
</dbReference>
<proteinExistence type="predicted"/>
<keyword evidence="3" id="KW-1185">Reference proteome</keyword>
<dbReference type="Proteomes" id="UP001333996">
    <property type="component" value="Unassembled WGS sequence"/>
</dbReference>
<dbReference type="PANTHER" id="PTHR33164:SF99">
    <property type="entry name" value="MARR FAMILY REGULATORY PROTEIN"/>
    <property type="match status" value="1"/>
</dbReference>
<evidence type="ECO:0000313" key="3">
    <source>
        <dbReference type="Proteomes" id="UP001333996"/>
    </source>
</evidence>
<dbReference type="InterPro" id="IPR000835">
    <property type="entry name" value="HTH_MarR-typ"/>
</dbReference>
<accession>A0ABU7FND8</accession>
<sequence>MADSPDPADQSACDRTGESGLLPAELRAWMQLLAAAGAIEQQLRSQVKESLGVSHDEFLVLCLLADQPGAALRMSQIAELLGRPKTRLTYQIACLHHADLVTRRSVCGDKRGIEVALTDKARRLLRETSPTLAETVTGAVQHMVDHQQCETLRGLLPDATKTARSDAAV</sequence>
<dbReference type="InterPro" id="IPR036390">
    <property type="entry name" value="WH_DNA-bd_sf"/>
</dbReference>
<dbReference type="InterPro" id="IPR036388">
    <property type="entry name" value="WH-like_DNA-bd_sf"/>
</dbReference>
<dbReference type="SUPFAM" id="SSF46785">
    <property type="entry name" value="Winged helix' DNA-binding domain"/>
    <property type="match status" value="1"/>
</dbReference>
<dbReference type="PANTHER" id="PTHR33164">
    <property type="entry name" value="TRANSCRIPTIONAL REGULATOR, MARR FAMILY"/>
    <property type="match status" value="1"/>
</dbReference>